<dbReference type="EMBL" id="JAFEMO010000012">
    <property type="protein sequence ID" value="KAH7553912.1"/>
    <property type="molecule type" value="Genomic_DNA"/>
</dbReference>
<protein>
    <recommendedName>
        <fullName evidence="3">hAT-like transposase RNase-H fold domain-containing protein</fullName>
    </recommendedName>
</protein>
<dbReference type="PANTHER" id="PTHR23272">
    <property type="entry name" value="BED FINGER-RELATED"/>
    <property type="match status" value="1"/>
</dbReference>
<proteinExistence type="predicted"/>
<evidence type="ECO:0000313" key="1">
    <source>
        <dbReference type="EMBL" id="KAH7553912.1"/>
    </source>
</evidence>
<keyword evidence="2" id="KW-1185">Reference proteome</keyword>
<dbReference type="Proteomes" id="UP000827721">
    <property type="component" value="Unassembled WGS sequence"/>
</dbReference>
<name>A0ABQ8HBP3_9ROSI</name>
<dbReference type="PANTHER" id="PTHR23272:SF179">
    <property type="entry name" value="ZINC FINGER BED DOMAIN-CONTAINING PROTEIN RICESLEEPER 2-LIKE ISOFORM X1"/>
    <property type="match status" value="1"/>
</dbReference>
<accession>A0ABQ8HBP3</accession>
<sequence>MAENMIRKHEHYWGVLHGVIIVATILDPRALNLCRDLIDEYALMFKMSEGPSSYGKSPSSSRLTKSICKFKKQNERMSSYDDYVNETDTTFLSKLDAYLQENVLPNTIDFDILIWWKTNAIASKSASSTGGRVVSPS</sequence>
<gene>
    <name evidence="1" type="ORF">JRO89_XS12G0076600</name>
</gene>
<organism evidence="1 2">
    <name type="scientific">Xanthoceras sorbifolium</name>
    <dbReference type="NCBI Taxonomy" id="99658"/>
    <lineage>
        <taxon>Eukaryota</taxon>
        <taxon>Viridiplantae</taxon>
        <taxon>Streptophyta</taxon>
        <taxon>Embryophyta</taxon>
        <taxon>Tracheophyta</taxon>
        <taxon>Spermatophyta</taxon>
        <taxon>Magnoliopsida</taxon>
        <taxon>eudicotyledons</taxon>
        <taxon>Gunneridae</taxon>
        <taxon>Pentapetalae</taxon>
        <taxon>rosids</taxon>
        <taxon>malvids</taxon>
        <taxon>Sapindales</taxon>
        <taxon>Sapindaceae</taxon>
        <taxon>Xanthoceroideae</taxon>
        <taxon>Xanthoceras</taxon>
    </lineage>
</organism>
<evidence type="ECO:0008006" key="3">
    <source>
        <dbReference type="Google" id="ProtNLM"/>
    </source>
</evidence>
<evidence type="ECO:0000313" key="2">
    <source>
        <dbReference type="Proteomes" id="UP000827721"/>
    </source>
</evidence>
<comment type="caution">
    <text evidence="1">The sequence shown here is derived from an EMBL/GenBank/DDBJ whole genome shotgun (WGS) entry which is preliminary data.</text>
</comment>
<reference evidence="1 2" key="1">
    <citation type="submission" date="2021-02" db="EMBL/GenBank/DDBJ databases">
        <title>Plant Genome Project.</title>
        <authorList>
            <person name="Zhang R.-G."/>
        </authorList>
    </citation>
    <scope>NUCLEOTIDE SEQUENCE [LARGE SCALE GENOMIC DNA]</scope>
    <source>
        <tissue evidence="1">Leaves</tissue>
    </source>
</reference>